<sequence length="346" mass="39658">MTTSVRQKLGALFWDVPIYICSFARQLLFGTPAWIEIRDRHQKLIRHDQSSGVACEGQWTSDLYLPSVFPRFGALLYKFAMRSHRIDLAPATQPHSGQPEVSFIIGHRGMERLPLLLKTLDSVSAQTGCACECIVVEQDSVPRIKNHLPKWVRYVHIIPTDDSTPYSRSWGFNVGATHARAEALIFHDNDMLVPRCYAYEILSRLQQGYDFINLKRFVFYFDQISTNAILAQEDVLPTLGFDSIMQNLEGGGSVGASKRGFNNIGGFDERFLGWGGEDNEFWERAQTQRVWPYTYLPILHLWHAPQPEKQDTDPTLTKHLHHELSKQPALERVKKLKQANAKYDDR</sequence>
<comment type="caution">
    <text evidence="5">The sequence shown here is derived from an EMBL/GenBank/DDBJ whole genome shotgun (WGS) entry which is preliminary data.</text>
</comment>
<accession>A0A395JHM5</accession>
<dbReference type="InterPro" id="IPR029044">
    <property type="entry name" value="Nucleotide-diphossugar_trans"/>
</dbReference>
<feature type="domain" description="Glycosyltransferase 2-like" evidence="3">
    <location>
        <begin position="113"/>
        <end position="219"/>
    </location>
</feature>
<name>A0A395JHM5_9GAMM</name>
<evidence type="ECO:0000259" key="3">
    <source>
        <dbReference type="Pfam" id="PF00535"/>
    </source>
</evidence>
<dbReference type="CDD" id="cd00761">
    <property type="entry name" value="Glyco_tranf_GTA_type"/>
    <property type="match status" value="1"/>
</dbReference>
<reference evidence="5 6" key="1">
    <citation type="submission" date="2018-06" db="EMBL/GenBank/DDBJ databases">
        <title>Genomic Encyclopedia of Type Strains, Phase IV (KMG-IV): sequencing the most valuable type-strain genomes for metagenomic binning, comparative biology and taxonomic classification.</title>
        <authorList>
            <person name="Goeker M."/>
        </authorList>
    </citation>
    <scope>NUCLEOTIDE SEQUENCE [LARGE SCALE GENOMIC DNA]</scope>
    <source>
        <strain evidence="5 6">DSM 24032</strain>
    </source>
</reference>
<evidence type="ECO:0000259" key="4">
    <source>
        <dbReference type="Pfam" id="PF02709"/>
    </source>
</evidence>
<evidence type="ECO:0000313" key="5">
    <source>
        <dbReference type="EMBL" id="RBP49173.1"/>
    </source>
</evidence>
<dbReference type="RefSeq" id="WP_113955040.1">
    <property type="nucleotide sequence ID" value="NZ_QNRT01000004.1"/>
</dbReference>
<evidence type="ECO:0000313" key="6">
    <source>
        <dbReference type="Proteomes" id="UP000253083"/>
    </source>
</evidence>
<feature type="compositionally biased region" description="Basic and acidic residues" evidence="2">
    <location>
        <begin position="322"/>
        <end position="331"/>
    </location>
</feature>
<dbReference type="EMBL" id="QNRT01000004">
    <property type="protein sequence ID" value="RBP49173.1"/>
    <property type="molecule type" value="Genomic_DNA"/>
</dbReference>
<dbReference type="Proteomes" id="UP000253083">
    <property type="component" value="Unassembled WGS sequence"/>
</dbReference>
<feature type="region of interest" description="Disordered" evidence="2">
    <location>
        <begin position="309"/>
        <end position="331"/>
    </location>
</feature>
<dbReference type="Gene3D" id="3.90.550.10">
    <property type="entry name" value="Spore Coat Polysaccharide Biosynthesis Protein SpsA, Chain A"/>
    <property type="match status" value="1"/>
</dbReference>
<evidence type="ECO:0000256" key="2">
    <source>
        <dbReference type="SAM" id="MobiDB-lite"/>
    </source>
</evidence>
<organism evidence="5 6">
    <name type="scientific">Arenicella xantha</name>
    <dbReference type="NCBI Taxonomy" id="644221"/>
    <lineage>
        <taxon>Bacteria</taxon>
        <taxon>Pseudomonadati</taxon>
        <taxon>Pseudomonadota</taxon>
        <taxon>Gammaproteobacteria</taxon>
        <taxon>Arenicellales</taxon>
        <taxon>Arenicellaceae</taxon>
        <taxon>Arenicella</taxon>
    </lineage>
</organism>
<dbReference type="SUPFAM" id="SSF53448">
    <property type="entry name" value="Nucleotide-diphospho-sugar transferases"/>
    <property type="match status" value="1"/>
</dbReference>
<keyword evidence="6" id="KW-1185">Reference proteome</keyword>
<protein>
    <submittedName>
        <fullName evidence="5">GT2 family glycosyltransferase</fullName>
    </submittedName>
</protein>
<gene>
    <name evidence="5" type="ORF">DFR28_10499</name>
</gene>
<dbReference type="GO" id="GO:0016740">
    <property type="term" value="F:transferase activity"/>
    <property type="evidence" value="ECO:0007669"/>
    <property type="project" value="UniProtKB-KW"/>
</dbReference>
<dbReference type="InterPro" id="IPR027791">
    <property type="entry name" value="Galactosyl_T_C"/>
</dbReference>
<dbReference type="AlphaFoldDB" id="A0A395JHM5"/>
<evidence type="ECO:0000256" key="1">
    <source>
        <dbReference type="ARBA" id="ARBA00022679"/>
    </source>
</evidence>
<dbReference type="Pfam" id="PF02709">
    <property type="entry name" value="Glyco_transf_7C"/>
    <property type="match status" value="1"/>
</dbReference>
<dbReference type="OrthoDB" id="9801954at2"/>
<dbReference type="InParanoid" id="A0A395JHM5"/>
<keyword evidence="1 5" id="KW-0808">Transferase</keyword>
<proteinExistence type="predicted"/>
<dbReference type="InterPro" id="IPR001173">
    <property type="entry name" value="Glyco_trans_2-like"/>
</dbReference>
<feature type="domain" description="Galactosyltransferase C-terminal" evidence="4">
    <location>
        <begin position="251"/>
        <end position="289"/>
    </location>
</feature>
<dbReference type="Pfam" id="PF00535">
    <property type="entry name" value="Glycos_transf_2"/>
    <property type="match status" value="1"/>
</dbReference>